<organism evidence="8 9">
    <name type="scientific">Segatella oris F0302</name>
    <dbReference type="NCBI Taxonomy" id="649760"/>
    <lineage>
        <taxon>Bacteria</taxon>
        <taxon>Pseudomonadati</taxon>
        <taxon>Bacteroidota</taxon>
        <taxon>Bacteroidia</taxon>
        <taxon>Bacteroidales</taxon>
        <taxon>Prevotellaceae</taxon>
        <taxon>Segatella</taxon>
    </lineage>
</organism>
<evidence type="ECO:0000313" key="8">
    <source>
        <dbReference type="EMBL" id="EFB31564.1"/>
    </source>
</evidence>
<protein>
    <submittedName>
        <fullName evidence="8">Peptidase M16 inactive domain protein</fullName>
        <ecNumber evidence="8">3.4.24.-</ecNumber>
    </submittedName>
</protein>
<dbReference type="AlphaFoldDB" id="D1QSY5"/>
<dbReference type="GO" id="GO:0046872">
    <property type="term" value="F:metal ion binding"/>
    <property type="evidence" value="ECO:0007669"/>
    <property type="project" value="InterPro"/>
</dbReference>
<gene>
    <name evidence="8" type="ORF">HMPREF0971_02107</name>
</gene>
<keyword evidence="2" id="KW-0645">Protease</keyword>
<dbReference type="Proteomes" id="UP000004079">
    <property type="component" value="Unassembled WGS sequence"/>
</dbReference>
<dbReference type="InterPro" id="IPR050626">
    <property type="entry name" value="Peptidase_M16"/>
</dbReference>
<reference evidence="8 9" key="1">
    <citation type="submission" date="2009-11" db="EMBL/GenBank/DDBJ databases">
        <authorList>
            <person name="Weinstock G."/>
            <person name="Sodergren E."/>
            <person name="Clifton S."/>
            <person name="Fulton L."/>
            <person name="Fulton B."/>
            <person name="Courtney L."/>
            <person name="Fronick C."/>
            <person name="Harrison M."/>
            <person name="Strong C."/>
            <person name="Farmer C."/>
            <person name="Delahaunty K."/>
            <person name="Markovic C."/>
            <person name="Hall O."/>
            <person name="Minx P."/>
            <person name="Tomlinson C."/>
            <person name="Mitreva M."/>
            <person name="Nelson J."/>
            <person name="Hou S."/>
            <person name="Wollam A."/>
            <person name="Pepin K.H."/>
            <person name="Johnson M."/>
            <person name="Bhonagiri V."/>
            <person name="Nash W.E."/>
            <person name="Warren W."/>
            <person name="Chinwalla A."/>
            <person name="Mardis E.R."/>
            <person name="Wilson R.K."/>
        </authorList>
    </citation>
    <scope>NUCLEOTIDE SEQUENCE [LARGE SCALE GENOMIC DNA]</scope>
    <source>
        <strain evidence="8 9">F0302</strain>
    </source>
</reference>
<evidence type="ECO:0000256" key="1">
    <source>
        <dbReference type="ARBA" id="ARBA00007261"/>
    </source>
</evidence>
<dbReference type="Gene3D" id="3.30.830.10">
    <property type="entry name" value="Metalloenzyme, LuxS/M16 peptidase-like"/>
    <property type="match status" value="3"/>
</dbReference>
<dbReference type="Pfam" id="PF00675">
    <property type="entry name" value="Peptidase_M16"/>
    <property type="match status" value="1"/>
</dbReference>
<evidence type="ECO:0000256" key="5">
    <source>
        <dbReference type="ARBA" id="ARBA00023049"/>
    </source>
</evidence>
<dbReference type="EC" id="3.4.24.-" evidence="8"/>
<dbReference type="InterPro" id="IPR007863">
    <property type="entry name" value="Peptidase_M16_C"/>
</dbReference>
<dbReference type="GO" id="GO:0006508">
    <property type="term" value="P:proteolysis"/>
    <property type="evidence" value="ECO:0007669"/>
    <property type="project" value="UniProtKB-KW"/>
</dbReference>
<dbReference type="InterPro" id="IPR011765">
    <property type="entry name" value="Pept_M16_N"/>
</dbReference>
<keyword evidence="3 8" id="KW-0378">Hydrolase</keyword>
<comment type="caution">
    <text evidence="8">The sequence shown here is derived from an EMBL/GenBank/DDBJ whole genome shotgun (WGS) entry which is preliminary data.</text>
</comment>
<dbReference type="STRING" id="649760.HMPREF0971_02107"/>
<keyword evidence="5" id="KW-0482">Metalloprotease</keyword>
<dbReference type="Pfam" id="PF05193">
    <property type="entry name" value="Peptidase_M16_C"/>
    <property type="match status" value="1"/>
</dbReference>
<evidence type="ECO:0000256" key="3">
    <source>
        <dbReference type="ARBA" id="ARBA00022801"/>
    </source>
</evidence>
<dbReference type="PANTHER" id="PTHR43690:SF17">
    <property type="entry name" value="PROTEIN YHJJ"/>
    <property type="match status" value="1"/>
</dbReference>
<evidence type="ECO:0000259" key="6">
    <source>
        <dbReference type="Pfam" id="PF00675"/>
    </source>
</evidence>
<evidence type="ECO:0000313" key="9">
    <source>
        <dbReference type="Proteomes" id="UP000004079"/>
    </source>
</evidence>
<evidence type="ECO:0000256" key="4">
    <source>
        <dbReference type="ARBA" id="ARBA00022833"/>
    </source>
</evidence>
<dbReference type="GO" id="GO:0008237">
    <property type="term" value="F:metallopeptidase activity"/>
    <property type="evidence" value="ECO:0007669"/>
    <property type="project" value="UniProtKB-KW"/>
</dbReference>
<evidence type="ECO:0000256" key="2">
    <source>
        <dbReference type="ARBA" id="ARBA00022670"/>
    </source>
</evidence>
<dbReference type="InterPro" id="IPR011249">
    <property type="entry name" value="Metalloenz_LuxS/M16"/>
</dbReference>
<keyword evidence="4" id="KW-0862">Zinc</keyword>
<proteinExistence type="inferred from homology"/>
<feature type="domain" description="Peptidase M16 C-terminal" evidence="7">
    <location>
        <begin position="272"/>
        <end position="449"/>
    </location>
</feature>
<dbReference type="SUPFAM" id="SSF63411">
    <property type="entry name" value="LuxS/MPP-like metallohydrolase"/>
    <property type="match status" value="4"/>
</dbReference>
<comment type="similarity">
    <text evidence="1">Belongs to the peptidase M16 family.</text>
</comment>
<accession>D1QSY5</accession>
<dbReference type="EMBL" id="ACUZ02000035">
    <property type="protein sequence ID" value="EFB31564.1"/>
    <property type="molecule type" value="Genomic_DNA"/>
</dbReference>
<feature type="domain" description="Peptidase M16 N-terminal" evidence="6">
    <location>
        <begin position="164"/>
        <end position="261"/>
    </location>
</feature>
<dbReference type="PANTHER" id="PTHR43690">
    <property type="entry name" value="NARDILYSIN"/>
    <property type="match status" value="1"/>
</dbReference>
<dbReference type="HOGENOM" id="CLU_306466_0_0_10"/>
<evidence type="ECO:0000259" key="7">
    <source>
        <dbReference type="Pfam" id="PF05193"/>
    </source>
</evidence>
<name>D1QSY5_9BACT</name>
<sequence length="994" mass="113109">MAKHCIFVMENQNHLHMEIRQKHRNNPMKSIHLFLLRMTRSIVTLLFLLALLPASAQRVAIHQLRNGMTVWLNPDSTESKFIGYVVVKAGARDCPNTGIAHYFEHIMFKGTRQIGTTDYAKEKPLLDEISRQYNLLSQTTDPKQRTTIQLQINKLNQQAARYAIPNEFSKLLTRYGGTGINAYTDLDETVYHSECAPQYIAQWCQLNSDRFINPVFRLFQGELETVYEEKNRAEDNFGMQLMEHLQEMVFKGSNYEYPVIGSTENLKNPRLSDMEAFYRKYYVANNMALILCGNFKEKDIIPLLEKTFGRIRSGETPMREPINLADFNPNRTLKIKIPFPLIKASALVFRGPTPRDRDYTAMQIAMHLLSNSNNSGLIDSLSSHHHVMYSMAAGADMFMTREVGLLGVAAVPNLPFGSKRKAEHLLWQQINKLKNGEFSAESLEAAKTEYLKQEKLKLENINSRISLMAGCYARGIDWNDYIRQISTLPRLQKADIMAACQHYFGNHYLLFHKKFGKYKKDKISKPPYAPVQTDNQNRQSDYAVQLAKTATPTLTPQFIMLGKEVTTRHLGPQADLYTTANPQNDIFRLTLSWHQIQAKKPIHTMSDLFDYLGTSTLSKQAFAKQLQALGTTLSGNYALGGMSIQLSGFDNNLAPSIRLLTDLLQHPKTDKKFIATMKKDARLGDKFFGKDMEAIHEAVLDKIAMGDKAFELQNMPTSELKRLQVADIEGLFKAAQTGKLTVSYSGNIAADSLANLLKPITEGENRQDYKGYDYEVKCPEKPTIYLYDKADARQAIVGTYTVLPPLDTEEKESLFAIWRNYFSNGSLNSVLFRELRDLRSLVYTCGGRTYQQWFKAKKNRPIGYFTTAGTQTDKALTTLSLIDSLLTDMPIDAHDLQNARQSAMNNINNSRPTFRSQPGYMAEAVLEGYTEDPNKARAAAISQTTNEQVVAYYRQHIQHAPRSYFIIGNLKAIDRKALERYGRVVELKKEDIHK</sequence>